<comment type="caution">
    <text evidence="1">The sequence shown here is derived from an EMBL/GenBank/DDBJ whole genome shotgun (WGS) entry which is preliminary data.</text>
</comment>
<gene>
    <name evidence="1" type="ORF">LHYA1_G009177</name>
</gene>
<dbReference type="Pfam" id="PF13365">
    <property type="entry name" value="Trypsin_2"/>
    <property type="match status" value="1"/>
</dbReference>
<feature type="non-terminal residue" evidence="1">
    <location>
        <position position="1"/>
    </location>
</feature>
<keyword evidence="2" id="KW-1185">Reference proteome</keyword>
<evidence type="ECO:0000313" key="2">
    <source>
        <dbReference type="Proteomes" id="UP000431533"/>
    </source>
</evidence>
<reference evidence="1 2" key="1">
    <citation type="submission" date="2018-05" db="EMBL/GenBank/DDBJ databases">
        <title>Genome sequencing and assembly of the regulated plant pathogen Lachnellula willkommii and related sister species for the development of diagnostic species identification markers.</title>
        <authorList>
            <person name="Giroux E."/>
            <person name="Bilodeau G."/>
        </authorList>
    </citation>
    <scope>NUCLEOTIDE SEQUENCE [LARGE SCALE GENOMIC DNA]</scope>
    <source>
        <strain evidence="1 2">CBS 185.66</strain>
    </source>
</reference>
<dbReference type="GeneID" id="41989375"/>
<dbReference type="InterPro" id="IPR009003">
    <property type="entry name" value="Peptidase_S1_PA"/>
</dbReference>
<dbReference type="EMBL" id="QGMH01000348">
    <property type="protein sequence ID" value="TVY22129.1"/>
    <property type="molecule type" value="Genomic_DNA"/>
</dbReference>
<dbReference type="Proteomes" id="UP000431533">
    <property type="component" value="Unassembled WGS sequence"/>
</dbReference>
<dbReference type="InterPro" id="IPR043504">
    <property type="entry name" value="Peptidase_S1_PA_chymotrypsin"/>
</dbReference>
<protein>
    <submittedName>
        <fullName evidence="1">Uncharacterized protein</fullName>
    </submittedName>
</protein>
<dbReference type="SUPFAM" id="SSF50494">
    <property type="entry name" value="Trypsin-like serine proteases"/>
    <property type="match status" value="1"/>
</dbReference>
<proteinExistence type="predicted"/>
<sequence length="258" mass="27725">PSTLSTTLSSVSPSSSPQTRNALNSTLIFAQHEAGTAVLVHASGWALTCAHCFGEDEVEYEAGGKRRWMLFYNGDAVLVECRVWDAVRDLALLRIVAVEVEAGVSRGSGVGVGGKERQTPNFYALELYTGTLRYKMRILCIGQPGRDDLESKAGGKTPYDLVEVSSGVFRGMVAGADVQDNGDIGTLMHDAWTYWGHSGAPLVREADGRLLGLHSSWDEETGMRHGVPGAAIREFLRMHLPVAVGGMTECTAIDVDAL</sequence>
<name>A0A8H8QVG0_9HELO</name>
<evidence type="ECO:0000313" key="1">
    <source>
        <dbReference type="EMBL" id="TVY22129.1"/>
    </source>
</evidence>
<dbReference type="OrthoDB" id="4217619at2759"/>
<dbReference type="Gene3D" id="2.40.10.10">
    <property type="entry name" value="Trypsin-like serine proteases"/>
    <property type="match status" value="2"/>
</dbReference>
<accession>A0A8H8QVG0</accession>
<dbReference type="RefSeq" id="XP_031000917.1">
    <property type="nucleotide sequence ID" value="XM_031154081.1"/>
</dbReference>
<organism evidence="1 2">
    <name type="scientific">Lachnellula hyalina</name>
    <dbReference type="NCBI Taxonomy" id="1316788"/>
    <lineage>
        <taxon>Eukaryota</taxon>
        <taxon>Fungi</taxon>
        <taxon>Dikarya</taxon>
        <taxon>Ascomycota</taxon>
        <taxon>Pezizomycotina</taxon>
        <taxon>Leotiomycetes</taxon>
        <taxon>Helotiales</taxon>
        <taxon>Lachnaceae</taxon>
        <taxon>Lachnellula</taxon>
    </lineage>
</organism>
<dbReference type="AlphaFoldDB" id="A0A8H8QVG0"/>